<keyword evidence="2" id="KW-1185">Reference proteome</keyword>
<sequence length="271" mass="31430">MADSLGVRKGAWTGEEDDLLRKCIEKYGEAKWHQVPLRAGLHRCRKSCRLRWLNYLNPNIKRGEFAADEVDLILRLHKLLGNRWSLIVGRLPGRTANDVKNFWNTHLRKKVDKCCKNNKEMKAKAEKVEKINIIKPQPRTFAKNSQWLKGKGMTSNNLQLGDYNLGKQSTPSDHHHHHQQQQENETESVWWESFLFGDELDQQGISSSLSRPEEESTTANIFAEKSPVVTKVTENRVIEAGQSCPTDDFAFDAELWDLLNAKKTNHYYYYY</sequence>
<gene>
    <name evidence="1" type="ORF">KPL71_018997</name>
</gene>
<accession>A0ACB8K2L9</accession>
<evidence type="ECO:0000313" key="1">
    <source>
        <dbReference type="EMBL" id="KAH9739068.1"/>
    </source>
</evidence>
<organism evidence="1 2">
    <name type="scientific">Citrus sinensis</name>
    <name type="common">Sweet orange</name>
    <name type="synonym">Citrus aurantium var. sinensis</name>
    <dbReference type="NCBI Taxonomy" id="2711"/>
    <lineage>
        <taxon>Eukaryota</taxon>
        <taxon>Viridiplantae</taxon>
        <taxon>Streptophyta</taxon>
        <taxon>Embryophyta</taxon>
        <taxon>Tracheophyta</taxon>
        <taxon>Spermatophyta</taxon>
        <taxon>Magnoliopsida</taxon>
        <taxon>eudicotyledons</taxon>
        <taxon>Gunneridae</taxon>
        <taxon>Pentapetalae</taxon>
        <taxon>rosids</taxon>
        <taxon>malvids</taxon>
        <taxon>Sapindales</taxon>
        <taxon>Rutaceae</taxon>
        <taxon>Aurantioideae</taxon>
        <taxon>Citrus</taxon>
    </lineage>
</organism>
<dbReference type="Proteomes" id="UP000829398">
    <property type="component" value="Chromosome 6"/>
</dbReference>
<reference evidence="2" key="1">
    <citation type="journal article" date="2023" name="Hortic. Res.">
        <title>A chromosome-level phased genome enabling allele-level studies in sweet orange: a case study on citrus Huanglongbing tolerance.</title>
        <authorList>
            <person name="Wu B."/>
            <person name="Yu Q."/>
            <person name="Deng Z."/>
            <person name="Duan Y."/>
            <person name="Luo F."/>
            <person name="Gmitter F. Jr."/>
        </authorList>
    </citation>
    <scope>NUCLEOTIDE SEQUENCE [LARGE SCALE GENOMIC DNA]</scope>
    <source>
        <strain evidence="2">cv. Valencia</strain>
    </source>
</reference>
<evidence type="ECO:0000313" key="2">
    <source>
        <dbReference type="Proteomes" id="UP000829398"/>
    </source>
</evidence>
<name>A0ACB8K2L9_CITSI</name>
<comment type="caution">
    <text evidence="1">The sequence shown here is derived from an EMBL/GenBank/DDBJ whole genome shotgun (WGS) entry which is preliminary data.</text>
</comment>
<proteinExistence type="predicted"/>
<dbReference type="EMBL" id="CM039175">
    <property type="protein sequence ID" value="KAH9739068.1"/>
    <property type="molecule type" value="Genomic_DNA"/>
</dbReference>
<protein>
    <submittedName>
        <fullName evidence="1">Transcription factor MYB90</fullName>
    </submittedName>
</protein>